<dbReference type="OrthoDB" id="1922883at2759"/>
<dbReference type="AlphaFoldDB" id="A0A2U1PAE5"/>
<evidence type="ECO:0000313" key="5">
    <source>
        <dbReference type="Proteomes" id="UP000245207"/>
    </source>
</evidence>
<comment type="caution">
    <text evidence="4">The sequence shown here is derived from an EMBL/GenBank/DDBJ whole genome shotgun (WGS) entry which is preliminary data.</text>
</comment>
<evidence type="ECO:0000256" key="3">
    <source>
        <dbReference type="SAM" id="SignalP"/>
    </source>
</evidence>
<keyword evidence="1" id="KW-0758">Storage protein</keyword>
<keyword evidence="2" id="KW-0708">Seed storage protein</keyword>
<name>A0A2U1PAE5_ARTAN</name>
<evidence type="ECO:0000256" key="1">
    <source>
        <dbReference type="ARBA" id="ARBA00022761"/>
    </source>
</evidence>
<keyword evidence="5" id="KW-1185">Reference proteome</keyword>
<dbReference type="Proteomes" id="UP000245207">
    <property type="component" value="Unassembled WGS sequence"/>
</dbReference>
<dbReference type="GO" id="GO:0045735">
    <property type="term" value="F:nutrient reservoir activity"/>
    <property type="evidence" value="ECO:0007669"/>
    <property type="project" value="UniProtKB-KW"/>
</dbReference>
<evidence type="ECO:0000313" key="4">
    <source>
        <dbReference type="EMBL" id="PWA82733.1"/>
    </source>
</evidence>
<dbReference type="PANTHER" id="PTHR35496:SF4">
    <property type="entry name" value="2S SULFUR-RICH SEED STORAGE PROTEIN 2-LIKE"/>
    <property type="match status" value="1"/>
</dbReference>
<gene>
    <name evidence="4" type="ORF">CTI12_AA175750</name>
</gene>
<dbReference type="PANTHER" id="PTHR35496">
    <property type="entry name" value="2S SEED STORAGE PROTEIN 1-RELATED"/>
    <property type="match status" value="1"/>
</dbReference>
<feature type="signal peptide" evidence="3">
    <location>
        <begin position="1"/>
        <end position="22"/>
    </location>
</feature>
<keyword evidence="3" id="KW-0732">Signal</keyword>
<accession>A0A2U1PAE5</accession>
<organism evidence="4 5">
    <name type="scientific">Artemisia annua</name>
    <name type="common">Sweet wormwood</name>
    <dbReference type="NCBI Taxonomy" id="35608"/>
    <lineage>
        <taxon>Eukaryota</taxon>
        <taxon>Viridiplantae</taxon>
        <taxon>Streptophyta</taxon>
        <taxon>Embryophyta</taxon>
        <taxon>Tracheophyta</taxon>
        <taxon>Spermatophyta</taxon>
        <taxon>Magnoliopsida</taxon>
        <taxon>eudicotyledons</taxon>
        <taxon>Gunneridae</taxon>
        <taxon>Pentapetalae</taxon>
        <taxon>asterids</taxon>
        <taxon>campanulids</taxon>
        <taxon>Asterales</taxon>
        <taxon>Asteraceae</taxon>
        <taxon>Asteroideae</taxon>
        <taxon>Anthemideae</taxon>
        <taxon>Artemisiinae</taxon>
        <taxon>Artemisia</taxon>
    </lineage>
</organism>
<evidence type="ECO:0000256" key="2">
    <source>
        <dbReference type="ARBA" id="ARBA00023129"/>
    </source>
</evidence>
<protein>
    <submittedName>
        <fullName evidence="4">PawS-like protein 1a</fullName>
    </submittedName>
</protein>
<proteinExistence type="predicted"/>
<dbReference type="InterPro" id="IPR000617">
    <property type="entry name" value="Napin/2SS/CON"/>
</dbReference>
<dbReference type="EMBL" id="PKPP01001436">
    <property type="protein sequence ID" value="PWA82733.1"/>
    <property type="molecule type" value="Genomic_DNA"/>
</dbReference>
<reference evidence="4 5" key="1">
    <citation type="journal article" date="2018" name="Mol. Plant">
        <title>The genome of Artemisia annua provides insight into the evolution of Asteraceae family and artemisinin biosynthesis.</title>
        <authorList>
            <person name="Shen Q."/>
            <person name="Zhang L."/>
            <person name="Liao Z."/>
            <person name="Wang S."/>
            <person name="Yan T."/>
            <person name="Shi P."/>
            <person name="Liu M."/>
            <person name="Fu X."/>
            <person name="Pan Q."/>
            <person name="Wang Y."/>
            <person name="Lv Z."/>
            <person name="Lu X."/>
            <person name="Zhang F."/>
            <person name="Jiang W."/>
            <person name="Ma Y."/>
            <person name="Chen M."/>
            <person name="Hao X."/>
            <person name="Li L."/>
            <person name="Tang Y."/>
            <person name="Lv G."/>
            <person name="Zhou Y."/>
            <person name="Sun X."/>
            <person name="Brodelius P.E."/>
            <person name="Rose J.K.C."/>
            <person name="Tang K."/>
        </authorList>
    </citation>
    <scope>NUCLEOTIDE SEQUENCE [LARGE SCALE GENOMIC DNA]</scope>
    <source>
        <strain evidence="5">cv. Huhao1</strain>
        <tissue evidence="4">Leaf</tissue>
    </source>
</reference>
<feature type="chain" id="PRO_5015694611" evidence="3">
    <location>
        <begin position="23"/>
        <end position="78"/>
    </location>
</feature>
<sequence length="78" mass="8614">MAKLAILALSFATLVAFTSVTALRTTITATAIGVGDFIFADEDQQTCHSQVQKEWVRDCKKYLTKSSPYAGDVLKHYK</sequence>